<gene>
    <name evidence="5" type="ORF">PoB_006773500</name>
</gene>
<reference evidence="5 6" key="1">
    <citation type="journal article" date="2021" name="Elife">
        <title>Chloroplast acquisition without the gene transfer in kleptoplastic sea slugs, Plakobranchus ocellatus.</title>
        <authorList>
            <person name="Maeda T."/>
            <person name="Takahashi S."/>
            <person name="Yoshida T."/>
            <person name="Shimamura S."/>
            <person name="Takaki Y."/>
            <person name="Nagai Y."/>
            <person name="Toyoda A."/>
            <person name="Suzuki Y."/>
            <person name="Arimoto A."/>
            <person name="Ishii H."/>
            <person name="Satoh N."/>
            <person name="Nishiyama T."/>
            <person name="Hasebe M."/>
            <person name="Maruyama T."/>
            <person name="Minagawa J."/>
            <person name="Obokata J."/>
            <person name="Shigenobu S."/>
        </authorList>
    </citation>
    <scope>NUCLEOTIDE SEQUENCE [LARGE SCALE GENOMIC DNA]</scope>
</reference>
<dbReference type="InterPro" id="IPR042529">
    <property type="entry name" value="IF_2B-like_C"/>
</dbReference>
<evidence type="ECO:0000313" key="6">
    <source>
        <dbReference type="Proteomes" id="UP000735302"/>
    </source>
</evidence>
<evidence type="ECO:0000256" key="3">
    <source>
        <dbReference type="ARBA" id="ARBA00022917"/>
    </source>
</evidence>
<evidence type="ECO:0000313" key="5">
    <source>
        <dbReference type="EMBL" id="GFO41230.1"/>
    </source>
</evidence>
<dbReference type="Gene3D" id="3.40.50.10470">
    <property type="entry name" value="Translation initiation factor eif-2b, domain 2"/>
    <property type="match status" value="1"/>
</dbReference>
<keyword evidence="6" id="KW-1185">Reference proteome</keyword>
<dbReference type="GO" id="GO:0003743">
    <property type="term" value="F:translation initiation factor activity"/>
    <property type="evidence" value="ECO:0007669"/>
    <property type="project" value="UniProtKB-KW"/>
</dbReference>
<keyword evidence="3" id="KW-0648">Protein biosynthesis</keyword>
<dbReference type="PANTHER" id="PTHR45860">
    <property type="entry name" value="TRANSLATION INITIATION FACTOR EIF-2B SUBUNIT ALPHA"/>
    <property type="match status" value="1"/>
</dbReference>
<dbReference type="InterPro" id="IPR000649">
    <property type="entry name" value="IF-2B-related"/>
</dbReference>
<dbReference type="GO" id="GO:0005085">
    <property type="term" value="F:guanyl-nucleotide exchange factor activity"/>
    <property type="evidence" value="ECO:0007669"/>
    <property type="project" value="TreeGrafter"/>
</dbReference>
<proteinExistence type="inferred from homology"/>
<evidence type="ECO:0000256" key="1">
    <source>
        <dbReference type="ARBA" id="ARBA00007251"/>
    </source>
</evidence>
<dbReference type="EMBL" id="BLXT01007673">
    <property type="protein sequence ID" value="GFO41230.1"/>
    <property type="molecule type" value="Genomic_DNA"/>
</dbReference>
<dbReference type="InterPro" id="IPR037171">
    <property type="entry name" value="NagB/RpiA_transferase-like"/>
</dbReference>
<accession>A0AAV4DAV2</accession>
<sequence>MADFEQFTSKLLDAARSSIPFHKGTKNKTRVPWFTQECRQALRERKKAQRKHFKTPSLENFIGTYPLAVCAKQMNKPVYVVAESFKFVRFFPLSQRDVPDEYKYHASTISAGKDLEQEHPIVDFTGPEFISLMFTDLGVLTPSAVSDELIKLYC</sequence>
<dbReference type="PANTHER" id="PTHR45860:SF1">
    <property type="entry name" value="TRANSLATION INITIATION FACTOR EIF-2B SUBUNIT ALPHA"/>
    <property type="match status" value="1"/>
</dbReference>
<dbReference type="GO" id="GO:0005851">
    <property type="term" value="C:eukaryotic translation initiation factor 2B complex"/>
    <property type="evidence" value="ECO:0007669"/>
    <property type="project" value="TreeGrafter"/>
</dbReference>
<dbReference type="InterPro" id="IPR051501">
    <property type="entry name" value="eIF2B_alpha/beta/delta"/>
</dbReference>
<comment type="caution">
    <text evidence="5">The sequence shown here is derived from an EMBL/GenBank/DDBJ whole genome shotgun (WGS) entry which is preliminary data.</text>
</comment>
<name>A0AAV4DAV2_9GAST</name>
<evidence type="ECO:0000256" key="4">
    <source>
        <dbReference type="RuleBase" id="RU003814"/>
    </source>
</evidence>
<protein>
    <submittedName>
        <fullName evidence="5">Translation initiation factor eif-2b subunit alpha</fullName>
    </submittedName>
</protein>
<organism evidence="5 6">
    <name type="scientific">Plakobranchus ocellatus</name>
    <dbReference type="NCBI Taxonomy" id="259542"/>
    <lineage>
        <taxon>Eukaryota</taxon>
        <taxon>Metazoa</taxon>
        <taxon>Spiralia</taxon>
        <taxon>Lophotrochozoa</taxon>
        <taxon>Mollusca</taxon>
        <taxon>Gastropoda</taxon>
        <taxon>Heterobranchia</taxon>
        <taxon>Euthyneura</taxon>
        <taxon>Panpulmonata</taxon>
        <taxon>Sacoglossa</taxon>
        <taxon>Placobranchoidea</taxon>
        <taxon>Plakobranchidae</taxon>
        <taxon>Plakobranchus</taxon>
    </lineage>
</organism>
<comment type="similarity">
    <text evidence="1 4">Belongs to the eIF-2B alpha/beta/delta subunits family.</text>
</comment>
<dbReference type="Proteomes" id="UP000735302">
    <property type="component" value="Unassembled WGS sequence"/>
</dbReference>
<keyword evidence="2 5" id="KW-0396">Initiation factor</keyword>
<dbReference type="SUPFAM" id="SSF100950">
    <property type="entry name" value="NagB/RpiA/CoA transferase-like"/>
    <property type="match status" value="1"/>
</dbReference>
<dbReference type="Pfam" id="PF01008">
    <property type="entry name" value="IF-2B"/>
    <property type="match status" value="1"/>
</dbReference>
<dbReference type="AlphaFoldDB" id="A0AAV4DAV2"/>
<evidence type="ECO:0000256" key="2">
    <source>
        <dbReference type="ARBA" id="ARBA00022540"/>
    </source>
</evidence>